<proteinExistence type="predicted"/>
<reference evidence="1 2" key="1">
    <citation type="journal article" date="2021" name="Elife">
        <title>Chloroplast acquisition without the gene transfer in kleptoplastic sea slugs, Plakobranchus ocellatus.</title>
        <authorList>
            <person name="Maeda T."/>
            <person name="Takahashi S."/>
            <person name="Yoshida T."/>
            <person name="Shimamura S."/>
            <person name="Takaki Y."/>
            <person name="Nagai Y."/>
            <person name="Toyoda A."/>
            <person name="Suzuki Y."/>
            <person name="Arimoto A."/>
            <person name="Ishii H."/>
            <person name="Satoh N."/>
            <person name="Nishiyama T."/>
            <person name="Hasebe M."/>
            <person name="Maruyama T."/>
            <person name="Minagawa J."/>
            <person name="Obokata J."/>
            <person name="Shigenobu S."/>
        </authorList>
    </citation>
    <scope>NUCLEOTIDE SEQUENCE [LARGE SCALE GENOMIC DNA]</scope>
</reference>
<name>A0AAV4DBM5_9GAST</name>
<dbReference type="EMBL" id="BLXT01007705">
    <property type="protein sequence ID" value="GFO41622.1"/>
    <property type="molecule type" value="Genomic_DNA"/>
</dbReference>
<dbReference type="AlphaFoldDB" id="A0AAV4DBM5"/>
<gene>
    <name evidence="1" type="ORF">PoB_006812700</name>
</gene>
<evidence type="ECO:0000313" key="2">
    <source>
        <dbReference type="Proteomes" id="UP000735302"/>
    </source>
</evidence>
<protein>
    <submittedName>
        <fullName evidence="1">Reverse transcriptase</fullName>
    </submittedName>
</protein>
<keyword evidence="1" id="KW-0548">Nucleotidyltransferase</keyword>
<dbReference type="Proteomes" id="UP000735302">
    <property type="component" value="Unassembled WGS sequence"/>
</dbReference>
<evidence type="ECO:0000313" key="1">
    <source>
        <dbReference type="EMBL" id="GFO41622.1"/>
    </source>
</evidence>
<keyword evidence="2" id="KW-1185">Reference proteome</keyword>
<organism evidence="1 2">
    <name type="scientific">Plakobranchus ocellatus</name>
    <dbReference type="NCBI Taxonomy" id="259542"/>
    <lineage>
        <taxon>Eukaryota</taxon>
        <taxon>Metazoa</taxon>
        <taxon>Spiralia</taxon>
        <taxon>Lophotrochozoa</taxon>
        <taxon>Mollusca</taxon>
        <taxon>Gastropoda</taxon>
        <taxon>Heterobranchia</taxon>
        <taxon>Euthyneura</taxon>
        <taxon>Panpulmonata</taxon>
        <taxon>Sacoglossa</taxon>
        <taxon>Placobranchoidea</taxon>
        <taxon>Plakobranchidae</taxon>
        <taxon>Plakobranchus</taxon>
    </lineage>
</organism>
<dbReference type="GO" id="GO:0003964">
    <property type="term" value="F:RNA-directed DNA polymerase activity"/>
    <property type="evidence" value="ECO:0007669"/>
    <property type="project" value="UniProtKB-KW"/>
</dbReference>
<keyword evidence="1" id="KW-0808">Transferase</keyword>
<sequence>MGCTISPNLFVLAMEVITRAGKGSTIPAEFGDGSYMLPLKALKDDTTILCSKENDTFEDLFISVEVPRAWTLRGGAYWMDVMTGNFQLISPNGPNILDKHRVSYESRIEDAIEEKNTRA</sequence>
<comment type="caution">
    <text evidence="1">The sequence shown here is derived from an EMBL/GenBank/DDBJ whole genome shotgun (WGS) entry which is preliminary data.</text>
</comment>
<keyword evidence="1" id="KW-0695">RNA-directed DNA polymerase</keyword>
<accession>A0AAV4DBM5</accession>